<evidence type="ECO:0000256" key="1">
    <source>
        <dbReference type="SAM" id="Phobius"/>
    </source>
</evidence>
<proteinExistence type="predicted"/>
<comment type="caution">
    <text evidence="2">The sequence shown here is derived from an EMBL/GenBank/DDBJ whole genome shotgun (WGS) entry which is preliminary data.</text>
</comment>
<organism evidence="2 3">
    <name type="scientific">Tritonibacter aquimaris</name>
    <dbReference type="NCBI Taxonomy" id="2663379"/>
    <lineage>
        <taxon>Bacteria</taxon>
        <taxon>Pseudomonadati</taxon>
        <taxon>Pseudomonadota</taxon>
        <taxon>Alphaproteobacteria</taxon>
        <taxon>Rhodobacterales</taxon>
        <taxon>Paracoccaceae</taxon>
        <taxon>Tritonibacter</taxon>
    </lineage>
</organism>
<name>A0A844AM50_9RHOB</name>
<keyword evidence="1" id="KW-0472">Membrane</keyword>
<dbReference type="RefSeq" id="WP_153547635.1">
    <property type="nucleotide sequence ID" value="NZ_WIXK01000004.1"/>
</dbReference>
<reference evidence="2 3" key="1">
    <citation type="submission" date="2019-10" db="EMBL/GenBank/DDBJ databases">
        <title>Epibacterium sp. nov., isolated from seawater.</title>
        <authorList>
            <person name="Zhang X."/>
            <person name="Li N."/>
        </authorList>
    </citation>
    <scope>NUCLEOTIDE SEQUENCE [LARGE SCALE GENOMIC DNA]</scope>
    <source>
        <strain evidence="2 3">SM1969</strain>
    </source>
</reference>
<keyword evidence="3" id="KW-1185">Reference proteome</keyword>
<feature type="transmembrane region" description="Helical" evidence="1">
    <location>
        <begin position="110"/>
        <end position="128"/>
    </location>
</feature>
<evidence type="ECO:0000313" key="2">
    <source>
        <dbReference type="EMBL" id="MQY42969.1"/>
    </source>
</evidence>
<dbReference type="Proteomes" id="UP000436694">
    <property type="component" value="Unassembled WGS sequence"/>
</dbReference>
<evidence type="ECO:0000313" key="3">
    <source>
        <dbReference type="Proteomes" id="UP000436694"/>
    </source>
</evidence>
<protein>
    <submittedName>
        <fullName evidence="2">Uncharacterized protein</fullName>
    </submittedName>
</protein>
<keyword evidence="1" id="KW-0812">Transmembrane</keyword>
<sequence length="338" mass="36473">MALTALKKFQRLEAAGVWRATADAQRRDVIVSVGEATLTITDLQDRPLAHWSLAALVRQNPGQLPALFSPASDADETLEIDAGETTMLEAIEKVHAAIERARPRPGRLRLFGGLGVIAVLGTLAVTWLPNALQRHALSVVSDINRKAIGQALLGRIERLSGQACISPATLPLLDRLAHRTDVRKIIVLREGVATSLALPGGIYLLNSSFFEDYEDPAIAAGAILVERGRAKAEDPLMSLLSVGGLPAAFHLLTTGELRRETLDAYAEYALTEPRPELSEAAILAEFTQSALPSSPYAYALDITGETTLGLIEADPLANREVEPLLNDQQWVQLQNICS</sequence>
<dbReference type="AlphaFoldDB" id="A0A844AM50"/>
<gene>
    <name evidence="2" type="ORF">GG681_09975</name>
</gene>
<dbReference type="EMBL" id="WIXK01000004">
    <property type="protein sequence ID" value="MQY42969.1"/>
    <property type="molecule type" value="Genomic_DNA"/>
</dbReference>
<keyword evidence="1" id="KW-1133">Transmembrane helix</keyword>
<accession>A0A844AM50</accession>